<accession>I3CII7</accession>
<keyword evidence="12" id="KW-1185">Reference proteome</keyword>
<dbReference type="EMBL" id="JH600070">
    <property type="protein sequence ID" value="EIJ43430.1"/>
    <property type="molecule type" value="Genomic_DNA"/>
</dbReference>
<evidence type="ECO:0000256" key="5">
    <source>
        <dbReference type="ARBA" id="ARBA00023235"/>
    </source>
</evidence>
<feature type="region of interest" description="Disordered" evidence="8">
    <location>
        <begin position="229"/>
        <end position="257"/>
    </location>
</feature>
<dbReference type="GO" id="GO:0016020">
    <property type="term" value="C:membrane"/>
    <property type="evidence" value="ECO:0007669"/>
    <property type="project" value="InterPro"/>
</dbReference>
<dbReference type="STRING" id="395493.BegalDRAFT_2588"/>
<evidence type="ECO:0000256" key="8">
    <source>
        <dbReference type="SAM" id="MobiDB-lite"/>
    </source>
</evidence>
<feature type="domain" description="PPIase FKBP-type" evidence="10">
    <location>
        <begin position="142"/>
        <end position="228"/>
    </location>
</feature>
<dbReference type="Gene3D" id="1.10.287.460">
    <property type="entry name" value="Peptidyl-prolyl cis-trans isomerase, FKBP-type, N-terminal domain"/>
    <property type="match status" value="1"/>
</dbReference>
<keyword evidence="5 6" id="KW-0413">Isomerase</keyword>
<dbReference type="InterPro" id="IPR001179">
    <property type="entry name" value="PPIase_FKBP_dom"/>
</dbReference>
<keyword evidence="3 9" id="KW-0732">Signal</keyword>
<dbReference type="EC" id="5.2.1.8" evidence="7"/>
<evidence type="ECO:0000256" key="6">
    <source>
        <dbReference type="PROSITE-ProRule" id="PRU00277"/>
    </source>
</evidence>
<comment type="catalytic activity">
    <reaction evidence="1 6 7">
        <text>[protein]-peptidylproline (omega=180) = [protein]-peptidylproline (omega=0)</text>
        <dbReference type="Rhea" id="RHEA:16237"/>
        <dbReference type="Rhea" id="RHEA-COMP:10747"/>
        <dbReference type="Rhea" id="RHEA-COMP:10748"/>
        <dbReference type="ChEBI" id="CHEBI:83833"/>
        <dbReference type="ChEBI" id="CHEBI:83834"/>
        <dbReference type="EC" id="5.2.1.8"/>
    </reaction>
</comment>
<evidence type="ECO:0000256" key="2">
    <source>
        <dbReference type="ARBA" id="ARBA00006577"/>
    </source>
</evidence>
<evidence type="ECO:0000256" key="9">
    <source>
        <dbReference type="SAM" id="SignalP"/>
    </source>
</evidence>
<dbReference type="Pfam" id="PF00254">
    <property type="entry name" value="FKBP_C"/>
    <property type="match status" value="1"/>
</dbReference>
<evidence type="ECO:0000256" key="3">
    <source>
        <dbReference type="ARBA" id="ARBA00022729"/>
    </source>
</evidence>
<feature type="signal peptide" evidence="9">
    <location>
        <begin position="1"/>
        <end position="21"/>
    </location>
</feature>
<dbReference type="PRINTS" id="PR01730">
    <property type="entry name" value="INFPOTNTIATR"/>
</dbReference>
<feature type="chain" id="PRO_5003669554" description="Peptidyl-prolyl cis-trans isomerase" evidence="9">
    <location>
        <begin position="22"/>
        <end position="257"/>
    </location>
</feature>
<sequence length="257" mass="28549">MKLRYLSVLTASLLSTQLVLAEEAAKAPEDKLSYTIGHQVGSNIKKQDLKVNVDTVMQGLRDAYEGKTAALTEEQMQETIATFQKERMAQLEAKRKATAEKNQAEGDKFLEENKKKEGVTTLPSGLQYKVITEGAGKTPKLTDTVTTHYKGTLINGKEFDSSYSRGQPATFPVNGVIAGWTEALQLMKEGSKWQLFIPAKLAYGERAMGETIEPNSTLIFDIELLSVGEEKKEETSKEEKIDLKDLKIEQKTEPAKQ</sequence>
<evidence type="ECO:0000259" key="10">
    <source>
        <dbReference type="PROSITE" id="PS50059"/>
    </source>
</evidence>
<dbReference type="InterPro" id="IPR000774">
    <property type="entry name" value="PPIase_FKBP_N"/>
</dbReference>
<dbReference type="FunFam" id="3.10.50.40:FF:000045">
    <property type="entry name" value="Peptidyl-prolyl cis-trans isomerase"/>
    <property type="match status" value="1"/>
</dbReference>
<reference evidence="11 12" key="1">
    <citation type="submission" date="2011-11" db="EMBL/GenBank/DDBJ databases">
        <title>Improved High-Quality Draft sequence of Beggiatoa alba B18lD.</title>
        <authorList>
            <consortium name="US DOE Joint Genome Institute"/>
            <person name="Lucas S."/>
            <person name="Han J."/>
            <person name="Lapidus A."/>
            <person name="Cheng J.-F."/>
            <person name="Goodwin L."/>
            <person name="Pitluck S."/>
            <person name="Peters L."/>
            <person name="Mikhailova N."/>
            <person name="Held B."/>
            <person name="Detter J.C."/>
            <person name="Han C."/>
            <person name="Tapia R."/>
            <person name="Land M."/>
            <person name="Hauser L."/>
            <person name="Kyrpides N."/>
            <person name="Ivanova N."/>
            <person name="Pagani I."/>
            <person name="Samuel K."/>
            <person name="Teske A."/>
            <person name="Mueller J."/>
            <person name="Woyke T."/>
        </authorList>
    </citation>
    <scope>NUCLEOTIDE SEQUENCE [LARGE SCALE GENOMIC DNA]</scope>
    <source>
        <strain evidence="11 12">B18LD</strain>
    </source>
</reference>
<dbReference type="eggNOG" id="COG0545">
    <property type="taxonomic scope" value="Bacteria"/>
</dbReference>
<comment type="similarity">
    <text evidence="2 7">Belongs to the FKBP-type PPIase family.</text>
</comment>
<evidence type="ECO:0000256" key="7">
    <source>
        <dbReference type="RuleBase" id="RU003915"/>
    </source>
</evidence>
<dbReference type="SUPFAM" id="SSF54534">
    <property type="entry name" value="FKBP-like"/>
    <property type="match status" value="1"/>
</dbReference>
<dbReference type="AlphaFoldDB" id="I3CII7"/>
<dbReference type="Gene3D" id="3.10.50.40">
    <property type="match status" value="1"/>
</dbReference>
<organism evidence="11 12">
    <name type="scientific">Beggiatoa alba B18LD</name>
    <dbReference type="NCBI Taxonomy" id="395493"/>
    <lineage>
        <taxon>Bacteria</taxon>
        <taxon>Pseudomonadati</taxon>
        <taxon>Pseudomonadota</taxon>
        <taxon>Gammaproteobacteria</taxon>
        <taxon>Thiotrichales</taxon>
        <taxon>Thiotrichaceae</taxon>
        <taxon>Beggiatoa</taxon>
    </lineage>
</organism>
<proteinExistence type="inferred from homology"/>
<dbReference type="RefSeq" id="WP_002690600.1">
    <property type="nucleotide sequence ID" value="NZ_JH600070.1"/>
</dbReference>
<dbReference type="HOGENOM" id="CLU_013615_0_1_6"/>
<dbReference type="NCBIfam" id="NF008602">
    <property type="entry name" value="PRK11570.1"/>
    <property type="match status" value="1"/>
</dbReference>
<dbReference type="InterPro" id="IPR046357">
    <property type="entry name" value="PPIase_dom_sf"/>
</dbReference>
<dbReference type="InterPro" id="IPR036944">
    <property type="entry name" value="PPIase_FKBP_N_sf"/>
</dbReference>
<evidence type="ECO:0000313" key="11">
    <source>
        <dbReference type="EMBL" id="EIJ43430.1"/>
    </source>
</evidence>
<keyword evidence="4 6" id="KW-0697">Rotamase</keyword>
<evidence type="ECO:0000313" key="12">
    <source>
        <dbReference type="Proteomes" id="UP000005744"/>
    </source>
</evidence>
<evidence type="ECO:0000256" key="4">
    <source>
        <dbReference type="ARBA" id="ARBA00023110"/>
    </source>
</evidence>
<dbReference type="Pfam" id="PF01346">
    <property type="entry name" value="FKBP_N"/>
    <property type="match status" value="1"/>
</dbReference>
<name>I3CII7_9GAMM</name>
<evidence type="ECO:0000256" key="1">
    <source>
        <dbReference type="ARBA" id="ARBA00000971"/>
    </source>
</evidence>
<dbReference type="InterPro" id="IPR008104">
    <property type="entry name" value="INFPOTNTIATR"/>
</dbReference>
<dbReference type="OrthoDB" id="9814548at2"/>
<dbReference type="GO" id="GO:0006457">
    <property type="term" value="P:protein folding"/>
    <property type="evidence" value="ECO:0007669"/>
    <property type="project" value="InterPro"/>
</dbReference>
<gene>
    <name evidence="11" type="ORF">BegalDRAFT_2588</name>
</gene>
<dbReference type="Proteomes" id="UP000005744">
    <property type="component" value="Unassembled WGS sequence"/>
</dbReference>
<protein>
    <recommendedName>
        <fullName evidence="7">Peptidyl-prolyl cis-trans isomerase</fullName>
        <ecNumber evidence="7">5.2.1.8</ecNumber>
    </recommendedName>
</protein>
<dbReference type="PANTHER" id="PTHR43811">
    <property type="entry name" value="FKBP-TYPE PEPTIDYL-PROLYL CIS-TRANS ISOMERASE FKPA"/>
    <property type="match status" value="1"/>
</dbReference>
<dbReference type="PANTHER" id="PTHR43811:SF19">
    <property type="entry name" value="39 KDA FK506-BINDING NUCLEAR PROTEIN"/>
    <property type="match status" value="1"/>
</dbReference>
<dbReference type="PROSITE" id="PS50059">
    <property type="entry name" value="FKBP_PPIASE"/>
    <property type="match status" value="1"/>
</dbReference>
<dbReference type="GO" id="GO:0003755">
    <property type="term" value="F:peptidyl-prolyl cis-trans isomerase activity"/>
    <property type="evidence" value="ECO:0007669"/>
    <property type="project" value="UniProtKB-UniRule"/>
</dbReference>